<gene>
    <name evidence="2" type="ORF">QV13_12360</name>
</gene>
<feature type="chain" id="PRO_5008659740" evidence="1">
    <location>
        <begin position="24"/>
        <end position="113"/>
    </location>
</feature>
<dbReference type="EMBL" id="MDEO01000032">
    <property type="protein sequence ID" value="OCX17546.1"/>
    <property type="molecule type" value="Genomic_DNA"/>
</dbReference>
<evidence type="ECO:0000313" key="3">
    <source>
        <dbReference type="Proteomes" id="UP000094412"/>
    </source>
</evidence>
<organism evidence="2 3">
    <name type="scientific">Mesorhizobium hungaricum</name>
    <dbReference type="NCBI Taxonomy" id="1566387"/>
    <lineage>
        <taxon>Bacteria</taxon>
        <taxon>Pseudomonadati</taxon>
        <taxon>Pseudomonadota</taxon>
        <taxon>Alphaproteobacteria</taxon>
        <taxon>Hyphomicrobiales</taxon>
        <taxon>Phyllobacteriaceae</taxon>
        <taxon>Mesorhizobium</taxon>
    </lineage>
</organism>
<dbReference type="Proteomes" id="UP000094412">
    <property type="component" value="Unassembled WGS sequence"/>
</dbReference>
<keyword evidence="1" id="KW-0732">Signal</keyword>
<accession>A0A1C2DSF5</accession>
<comment type="caution">
    <text evidence="2">The sequence shown here is derived from an EMBL/GenBank/DDBJ whole genome shotgun (WGS) entry which is preliminary data.</text>
</comment>
<evidence type="ECO:0000256" key="1">
    <source>
        <dbReference type="SAM" id="SignalP"/>
    </source>
</evidence>
<dbReference type="RefSeq" id="WP_024925143.1">
    <property type="nucleotide sequence ID" value="NZ_MDEO01000032.1"/>
</dbReference>
<reference evidence="2 3" key="1">
    <citation type="submission" date="2016-08" db="EMBL/GenBank/DDBJ databases">
        <title>Whole genome sequence of Mesorhizobium sp. strain UASWS1009 isolated from industrial sewage.</title>
        <authorList>
            <person name="Crovadore J."/>
            <person name="Calmin G."/>
            <person name="Chablais R."/>
            <person name="Cochard B."/>
            <person name="Lefort F."/>
        </authorList>
    </citation>
    <scope>NUCLEOTIDE SEQUENCE [LARGE SCALE GENOMIC DNA]</scope>
    <source>
        <strain evidence="2 3">UASWS1009</strain>
    </source>
</reference>
<keyword evidence="3" id="KW-1185">Reference proteome</keyword>
<dbReference type="STRING" id="1566387.QV13_12360"/>
<name>A0A1C2DSF5_9HYPH</name>
<sequence length="113" mass="12006">MRAGRQLATAAGLAGLLPPAVLASDRAARIASDIAPAIAAAIAAEIDTLRQLRAAREREEQRIFEACRGVGLAVDRLEQARFTAAEPAARRGLEQAAKTLRRAIQAKDVHASR</sequence>
<protein>
    <submittedName>
        <fullName evidence="2">Uncharacterized protein</fullName>
    </submittedName>
</protein>
<evidence type="ECO:0000313" key="2">
    <source>
        <dbReference type="EMBL" id="OCX17546.1"/>
    </source>
</evidence>
<feature type="signal peptide" evidence="1">
    <location>
        <begin position="1"/>
        <end position="23"/>
    </location>
</feature>
<proteinExistence type="predicted"/>
<dbReference type="AlphaFoldDB" id="A0A1C2DSF5"/>